<evidence type="ECO:0000313" key="2">
    <source>
        <dbReference type="Proteomes" id="UP000233440"/>
    </source>
</evidence>
<organism evidence="1 2">
    <name type="scientific">Heyndrickxia camelliae</name>
    <dbReference type="NCBI Taxonomy" id="1707093"/>
    <lineage>
        <taxon>Bacteria</taxon>
        <taxon>Bacillati</taxon>
        <taxon>Bacillota</taxon>
        <taxon>Bacilli</taxon>
        <taxon>Bacillales</taxon>
        <taxon>Bacillaceae</taxon>
        <taxon>Heyndrickxia</taxon>
    </lineage>
</organism>
<accession>A0A2N3LIB6</accession>
<dbReference type="Pfam" id="PF14165">
    <property type="entry name" value="YtzH"/>
    <property type="match status" value="1"/>
</dbReference>
<keyword evidence="2" id="KW-1185">Reference proteome</keyword>
<name>A0A2N3LIB6_9BACI</name>
<proteinExistence type="predicted"/>
<evidence type="ECO:0008006" key="3">
    <source>
        <dbReference type="Google" id="ProtNLM"/>
    </source>
</evidence>
<evidence type="ECO:0000313" key="1">
    <source>
        <dbReference type="EMBL" id="PKR84346.1"/>
    </source>
</evidence>
<dbReference type="Proteomes" id="UP000233440">
    <property type="component" value="Unassembled WGS sequence"/>
</dbReference>
<dbReference type="AlphaFoldDB" id="A0A2N3LIB6"/>
<dbReference type="InterPro" id="IPR025547">
    <property type="entry name" value="YtzH"/>
</dbReference>
<sequence length="92" mass="10543">MPLSHHDQLILLKDILTNHQTDCCGSIAECEQVERLVKSLLVNPSINDQIKPTLEQVYFYSQNGINTPNLDEHILSNQTNLSQWVEDMESYS</sequence>
<protein>
    <recommendedName>
        <fullName evidence="3">YtzH-like protein</fullName>
    </recommendedName>
</protein>
<dbReference type="EMBL" id="PIQO01000011">
    <property type="protein sequence ID" value="PKR84346.1"/>
    <property type="molecule type" value="Genomic_DNA"/>
</dbReference>
<gene>
    <name evidence="1" type="ORF">CWO92_14710</name>
</gene>
<reference evidence="1 2" key="1">
    <citation type="submission" date="2017-11" db="EMBL/GenBank/DDBJ databases">
        <title>Bacillus camelliae sp. nov., isolated from pu'er tea.</title>
        <authorList>
            <person name="Niu L."/>
        </authorList>
    </citation>
    <scope>NUCLEOTIDE SEQUENCE [LARGE SCALE GENOMIC DNA]</scope>
    <source>
        <strain evidence="1 2">7578-1</strain>
    </source>
</reference>
<dbReference type="RefSeq" id="WP_101354973.1">
    <property type="nucleotide sequence ID" value="NZ_PIQO01000011.1"/>
</dbReference>
<comment type="caution">
    <text evidence="1">The sequence shown here is derived from an EMBL/GenBank/DDBJ whole genome shotgun (WGS) entry which is preliminary data.</text>
</comment>
<dbReference type="OrthoDB" id="2968867at2"/>